<dbReference type="Pfam" id="PF04892">
    <property type="entry name" value="VanZ"/>
    <property type="match status" value="1"/>
</dbReference>
<gene>
    <name evidence="2" type="ORF">ROS62_30310</name>
</gene>
<reference evidence="2" key="1">
    <citation type="submission" date="2024-05" db="EMBL/GenBank/DDBJ databases">
        <title>30 novel species of actinomycetes from the DSMZ collection.</title>
        <authorList>
            <person name="Nouioui I."/>
        </authorList>
    </citation>
    <scope>NUCLEOTIDE SEQUENCE</scope>
    <source>
        <strain evidence="2">DSM 41972</strain>
    </source>
</reference>
<dbReference type="EMBL" id="JAVSGH010000096">
    <property type="protein sequence ID" value="MDT3728924.1"/>
    <property type="molecule type" value="Genomic_DNA"/>
</dbReference>
<evidence type="ECO:0000313" key="3">
    <source>
        <dbReference type="Proteomes" id="UP001181313"/>
    </source>
</evidence>
<sequence>MIHAVFQDHLIFLTLAAAVTLLAGVAAYFPVARRTGRSRAVFCGLWVSSTVGPLTLTTWGGSGVATAECAINLTALEAFTGVQGQLNVLLFVPFGIFATLCTGRPFFSAVSGVVLVSAVETSQAVIPFISRLCDSDDLITNSAGVFTGVALGFIVRRFTPGVPPIGPRIVKGAAVAGAIITALVAGTWITLIHPVRTVLPTATPEADADQVDAINIALDKAFHGAYEVDSADYLEDVEGDGLIVAQIPGGFAELTWPSKEQFTVHLTPTYHGEGIHAYKIPKVSRPSRSAQEAKAIEPFPVMDHDVV</sequence>
<keyword evidence="3" id="KW-1185">Reference proteome</keyword>
<dbReference type="RefSeq" id="WP_093892509.1">
    <property type="nucleotide sequence ID" value="NZ_JAVSGH010000096.1"/>
</dbReference>
<protein>
    <submittedName>
        <fullName evidence="2">VanZ family protein</fullName>
    </submittedName>
</protein>
<feature type="domain" description="VanZ-like" evidence="1">
    <location>
        <begin position="44"/>
        <end position="155"/>
    </location>
</feature>
<comment type="caution">
    <text evidence="2">The sequence shown here is derived from an EMBL/GenBank/DDBJ whole genome shotgun (WGS) entry which is preliminary data.</text>
</comment>
<name>A0ABU3I7H0_9ACTN</name>
<accession>A0ABU3I7H0</accession>
<organism evidence="2 3">
    <name type="scientific">Streptomyces althioticus subsp. attaecolombicae</name>
    <dbReference type="NCBI Taxonomy" id="3075534"/>
    <lineage>
        <taxon>Bacteria</taxon>
        <taxon>Bacillati</taxon>
        <taxon>Actinomycetota</taxon>
        <taxon>Actinomycetes</taxon>
        <taxon>Kitasatosporales</taxon>
        <taxon>Streptomycetaceae</taxon>
        <taxon>Streptomyces</taxon>
        <taxon>Streptomyces althioticus group</taxon>
    </lineage>
</organism>
<proteinExistence type="predicted"/>
<dbReference type="InterPro" id="IPR006976">
    <property type="entry name" value="VanZ-like"/>
</dbReference>
<dbReference type="Proteomes" id="UP001181313">
    <property type="component" value="Unassembled WGS sequence"/>
</dbReference>
<evidence type="ECO:0000259" key="1">
    <source>
        <dbReference type="Pfam" id="PF04892"/>
    </source>
</evidence>
<evidence type="ECO:0000313" key="2">
    <source>
        <dbReference type="EMBL" id="MDT3728924.1"/>
    </source>
</evidence>